<protein>
    <submittedName>
        <fullName evidence="2">Uncharacterized protein</fullName>
    </submittedName>
</protein>
<organism evidence="2 3">
    <name type="scientific">Folsomia candida</name>
    <name type="common">Springtail</name>
    <dbReference type="NCBI Taxonomy" id="158441"/>
    <lineage>
        <taxon>Eukaryota</taxon>
        <taxon>Metazoa</taxon>
        <taxon>Ecdysozoa</taxon>
        <taxon>Arthropoda</taxon>
        <taxon>Hexapoda</taxon>
        <taxon>Collembola</taxon>
        <taxon>Entomobryomorpha</taxon>
        <taxon>Isotomoidea</taxon>
        <taxon>Isotomidae</taxon>
        <taxon>Proisotominae</taxon>
        <taxon>Folsomia</taxon>
    </lineage>
</organism>
<keyword evidence="3" id="KW-1185">Reference proteome</keyword>
<dbReference type="EMBL" id="LNIX01000018">
    <property type="protein sequence ID" value="OXA45365.1"/>
    <property type="molecule type" value="Genomic_DNA"/>
</dbReference>
<feature type="transmembrane region" description="Helical" evidence="1">
    <location>
        <begin position="319"/>
        <end position="346"/>
    </location>
</feature>
<evidence type="ECO:0000313" key="3">
    <source>
        <dbReference type="Proteomes" id="UP000198287"/>
    </source>
</evidence>
<gene>
    <name evidence="2" type="ORF">Fcan01_20003</name>
</gene>
<feature type="transmembrane region" description="Helical" evidence="1">
    <location>
        <begin position="280"/>
        <end position="298"/>
    </location>
</feature>
<dbReference type="AlphaFoldDB" id="A0A226DIK5"/>
<evidence type="ECO:0000313" key="2">
    <source>
        <dbReference type="EMBL" id="OXA45365.1"/>
    </source>
</evidence>
<keyword evidence="1" id="KW-1133">Transmembrane helix</keyword>
<keyword evidence="1" id="KW-0472">Membrane</keyword>
<sequence length="481" mass="54189">MSLKIIIIYDETYVDPDPLKTSKNTFFHAGSPASLDYQQNLCIKTELPVKFLIGHGTVNIEKDTPKTVNPLNVLYLGESDKFSIFWNRRNYFPIGFKLRKRVLFCNSRNKSLIWVIIHVINFIACFVAPGCLYIFADFPSSRDNYIVTQIMVGLIMICQGFVSYVDVLIWMHASSAAKGFNNIVMMEGLIKCETSDETQNKLSTQKLDPLGQFLNAFVHGLSRFGYLGPLFFTMRKLDVSYFVLRELFNPTNRSVLFSVFLYLIRLIISISFAIELMRVLSFLLVYFTIPLKIVAYGLENFEKFRGKLTTIEGNSKMRTLYVGVSLGVDFIAVLQGPATAMLIAFSQVLITISSMGTIRMFGVMPMPHYLIFPGSASGALIITLVLLPRASYLHDQSVKLLQSWGKVASRGAVMEKSLFYKRNLVEYRACCKAISSLRPYQIYASVAGAKLFMAKRSTKATFFNCCADATISGLMSFPAED</sequence>
<feature type="transmembrane region" description="Helical" evidence="1">
    <location>
        <begin position="366"/>
        <end position="387"/>
    </location>
</feature>
<name>A0A226DIK5_FOLCA</name>
<feature type="transmembrane region" description="Helical" evidence="1">
    <location>
        <begin position="147"/>
        <end position="171"/>
    </location>
</feature>
<accession>A0A226DIK5</accession>
<evidence type="ECO:0000256" key="1">
    <source>
        <dbReference type="SAM" id="Phobius"/>
    </source>
</evidence>
<feature type="transmembrane region" description="Helical" evidence="1">
    <location>
        <begin position="255"/>
        <end position="274"/>
    </location>
</feature>
<dbReference type="Proteomes" id="UP000198287">
    <property type="component" value="Unassembled WGS sequence"/>
</dbReference>
<proteinExistence type="predicted"/>
<reference evidence="2 3" key="1">
    <citation type="submission" date="2015-12" db="EMBL/GenBank/DDBJ databases">
        <title>The genome of Folsomia candida.</title>
        <authorList>
            <person name="Faddeeva A."/>
            <person name="Derks M.F."/>
            <person name="Anvar Y."/>
            <person name="Smit S."/>
            <person name="Van Straalen N."/>
            <person name="Roelofs D."/>
        </authorList>
    </citation>
    <scope>NUCLEOTIDE SEQUENCE [LARGE SCALE GENOMIC DNA]</scope>
    <source>
        <strain evidence="2 3">VU population</strain>
        <tissue evidence="2">Whole body</tissue>
    </source>
</reference>
<keyword evidence="1" id="KW-0812">Transmembrane</keyword>
<feature type="transmembrane region" description="Helical" evidence="1">
    <location>
        <begin position="111"/>
        <end position="135"/>
    </location>
</feature>
<comment type="caution">
    <text evidence="2">The sequence shown here is derived from an EMBL/GenBank/DDBJ whole genome shotgun (WGS) entry which is preliminary data.</text>
</comment>